<dbReference type="Proteomes" id="UP001238540">
    <property type="component" value="Unassembled WGS sequence"/>
</dbReference>
<evidence type="ECO:0000259" key="5">
    <source>
        <dbReference type="PROSITE" id="PS50931"/>
    </source>
</evidence>
<comment type="caution">
    <text evidence="6">The sequence shown here is derived from an EMBL/GenBank/DDBJ whole genome shotgun (WGS) entry which is preliminary data.</text>
</comment>
<evidence type="ECO:0000256" key="2">
    <source>
        <dbReference type="ARBA" id="ARBA00023015"/>
    </source>
</evidence>
<keyword evidence="4" id="KW-0804">Transcription</keyword>
<keyword evidence="7" id="KW-1185">Reference proteome</keyword>
<evidence type="ECO:0000313" key="6">
    <source>
        <dbReference type="EMBL" id="MDN3612156.1"/>
    </source>
</evidence>
<dbReference type="InterPro" id="IPR036390">
    <property type="entry name" value="WH_DNA-bd_sf"/>
</dbReference>
<dbReference type="InterPro" id="IPR000847">
    <property type="entry name" value="LysR_HTH_N"/>
</dbReference>
<gene>
    <name evidence="6" type="ORF">QWZ16_21410</name>
</gene>
<dbReference type="PANTHER" id="PTHR30126:SF99">
    <property type="entry name" value="TRANSCRIPTIONAL REGULATOR LYSR FAMILY"/>
    <property type="match status" value="1"/>
</dbReference>
<accession>A0ABT8C0J8</accession>
<name>A0ABT8C0J8_9VIBR</name>
<dbReference type="PANTHER" id="PTHR30126">
    <property type="entry name" value="HTH-TYPE TRANSCRIPTIONAL REGULATOR"/>
    <property type="match status" value="1"/>
</dbReference>
<comment type="similarity">
    <text evidence="1">Belongs to the LysR transcriptional regulatory family.</text>
</comment>
<dbReference type="SUPFAM" id="SSF53850">
    <property type="entry name" value="Periplasmic binding protein-like II"/>
    <property type="match status" value="1"/>
</dbReference>
<dbReference type="RefSeq" id="WP_170882567.1">
    <property type="nucleotide sequence ID" value="NZ_JABEYA020000003.1"/>
</dbReference>
<dbReference type="EMBL" id="JAUFQC010000027">
    <property type="protein sequence ID" value="MDN3612156.1"/>
    <property type="molecule type" value="Genomic_DNA"/>
</dbReference>
<organism evidence="6 7">
    <name type="scientific">Vibrio ostreicida</name>
    <dbReference type="NCBI Taxonomy" id="526588"/>
    <lineage>
        <taxon>Bacteria</taxon>
        <taxon>Pseudomonadati</taxon>
        <taxon>Pseudomonadota</taxon>
        <taxon>Gammaproteobacteria</taxon>
        <taxon>Vibrionales</taxon>
        <taxon>Vibrionaceae</taxon>
        <taxon>Vibrio</taxon>
    </lineage>
</organism>
<dbReference type="SUPFAM" id="SSF46785">
    <property type="entry name" value="Winged helix' DNA-binding domain"/>
    <property type="match status" value="1"/>
</dbReference>
<keyword evidence="2" id="KW-0805">Transcription regulation</keyword>
<dbReference type="Pfam" id="PF03466">
    <property type="entry name" value="LysR_substrate"/>
    <property type="match status" value="1"/>
</dbReference>
<dbReference type="InterPro" id="IPR005119">
    <property type="entry name" value="LysR_subst-bd"/>
</dbReference>
<dbReference type="PROSITE" id="PS50931">
    <property type="entry name" value="HTH_LYSR"/>
    <property type="match status" value="1"/>
</dbReference>
<dbReference type="CDD" id="cd05466">
    <property type="entry name" value="PBP2_LTTR_substrate"/>
    <property type="match status" value="1"/>
</dbReference>
<evidence type="ECO:0000256" key="1">
    <source>
        <dbReference type="ARBA" id="ARBA00009437"/>
    </source>
</evidence>
<dbReference type="Pfam" id="PF00126">
    <property type="entry name" value="HTH_1"/>
    <property type="match status" value="1"/>
</dbReference>
<proteinExistence type="inferred from homology"/>
<dbReference type="PRINTS" id="PR00039">
    <property type="entry name" value="HTHLYSR"/>
</dbReference>
<evidence type="ECO:0000256" key="4">
    <source>
        <dbReference type="ARBA" id="ARBA00023163"/>
    </source>
</evidence>
<dbReference type="Gene3D" id="1.10.10.10">
    <property type="entry name" value="Winged helix-like DNA-binding domain superfamily/Winged helix DNA-binding domain"/>
    <property type="match status" value="1"/>
</dbReference>
<keyword evidence="3" id="KW-0238">DNA-binding</keyword>
<protein>
    <submittedName>
        <fullName evidence="6">LysR family transcriptional regulator</fullName>
    </submittedName>
</protein>
<reference evidence="7" key="1">
    <citation type="journal article" date="2019" name="Int. J. Syst. Evol. Microbiol.">
        <title>The Global Catalogue of Microorganisms (GCM) 10K type strain sequencing project: providing services to taxonomists for standard genome sequencing and annotation.</title>
        <authorList>
            <consortium name="The Broad Institute Genomics Platform"/>
            <consortium name="The Broad Institute Genome Sequencing Center for Infectious Disease"/>
            <person name="Wu L."/>
            <person name="Ma J."/>
        </authorList>
    </citation>
    <scope>NUCLEOTIDE SEQUENCE [LARGE SCALE GENOMIC DNA]</scope>
    <source>
        <strain evidence="7">CECT 7398</strain>
    </source>
</reference>
<sequence length="297" mass="33261">MLNFQWLQTFQTLIETGHFTKTAQTLYMTQPGVSQHIQKLEKACGQPLITRHNKTFDITDAGKSVYQYAKQVQSQQAELLCSLTGDDPYNGPVSLSCSGSLALGLYPHLIDLQCKYKGLIPSVEAAPQHKIIADILNDSTDIGIVTQAPSDSRFDVKPLGKEVLCLLVPKFYNQGALTKERLVSLGLIRHPDVDHYLSFYLSKCGEPPLENLNISDLPTKGYVNQLNQILLPVAKGVGFTVLPKSALACFPDKRDIDIYQPNNDVAETLYFVTKRHRKLPKRTVTITETIIRYFYSD</sequence>
<dbReference type="InterPro" id="IPR036388">
    <property type="entry name" value="WH-like_DNA-bd_sf"/>
</dbReference>
<evidence type="ECO:0000313" key="7">
    <source>
        <dbReference type="Proteomes" id="UP001238540"/>
    </source>
</evidence>
<dbReference type="Gene3D" id="3.40.190.10">
    <property type="entry name" value="Periplasmic binding protein-like II"/>
    <property type="match status" value="2"/>
</dbReference>
<evidence type="ECO:0000256" key="3">
    <source>
        <dbReference type="ARBA" id="ARBA00023125"/>
    </source>
</evidence>
<feature type="domain" description="HTH lysR-type" evidence="5">
    <location>
        <begin position="2"/>
        <end position="59"/>
    </location>
</feature>